<feature type="region of interest" description="Disordered" evidence="9">
    <location>
        <begin position="1"/>
        <end position="51"/>
    </location>
</feature>
<dbReference type="InterPro" id="IPR004648">
    <property type="entry name" value="Oligpept_transpt"/>
</dbReference>
<organism evidence="11 12">
    <name type="scientific">Acorus gramineus</name>
    <name type="common">Dwarf sweet flag</name>
    <dbReference type="NCBI Taxonomy" id="55184"/>
    <lineage>
        <taxon>Eukaryota</taxon>
        <taxon>Viridiplantae</taxon>
        <taxon>Streptophyta</taxon>
        <taxon>Embryophyta</taxon>
        <taxon>Tracheophyta</taxon>
        <taxon>Spermatophyta</taxon>
        <taxon>Magnoliopsida</taxon>
        <taxon>Liliopsida</taxon>
        <taxon>Acoraceae</taxon>
        <taxon>Acorus</taxon>
    </lineage>
</organism>
<sequence length="138" mass="14806">MGRGCGGDEGDGHDEEGEGGFGGDEEAAAVRESERGGAGGGGGNGEVLEQMKLEEPVKGEEFVEALHEKEERRKGGTTRNQFFFIAFICSFAYYAFPGYLFQMLTSLSWICWIFPHSVLAHQLGLGLHGMGISAIGLD</sequence>
<proteinExistence type="inferred from homology"/>
<dbReference type="PANTHER" id="PTHR22601">
    <property type="entry name" value="ISP4 LIKE PROTEIN"/>
    <property type="match status" value="1"/>
</dbReference>
<evidence type="ECO:0000256" key="5">
    <source>
        <dbReference type="ARBA" id="ARBA00022856"/>
    </source>
</evidence>
<reference evidence="11" key="1">
    <citation type="journal article" date="2023" name="Nat. Commun.">
        <title>Diploid and tetraploid genomes of Acorus and the evolution of monocots.</title>
        <authorList>
            <person name="Ma L."/>
            <person name="Liu K.W."/>
            <person name="Li Z."/>
            <person name="Hsiao Y.Y."/>
            <person name="Qi Y."/>
            <person name="Fu T."/>
            <person name="Tang G.D."/>
            <person name="Zhang D."/>
            <person name="Sun W.H."/>
            <person name="Liu D.K."/>
            <person name="Li Y."/>
            <person name="Chen G.Z."/>
            <person name="Liu X.D."/>
            <person name="Liao X.Y."/>
            <person name="Jiang Y.T."/>
            <person name="Yu X."/>
            <person name="Hao Y."/>
            <person name="Huang J."/>
            <person name="Zhao X.W."/>
            <person name="Ke S."/>
            <person name="Chen Y.Y."/>
            <person name="Wu W.L."/>
            <person name="Hsu J.L."/>
            <person name="Lin Y.F."/>
            <person name="Huang M.D."/>
            <person name="Li C.Y."/>
            <person name="Huang L."/>
            <person name="Wang Z.W."/>
            <person name="Zhao X."/>
            <person name="Zhong W.Y."/>
            <person name="Peng D.H."/>
            <person name="Ahmad S."/>
            <person name="Lan S."/>
            <person name="Zhang J.S."/>
            <person name="Tsai W.C."/>
            <person name="Van de Peer Y."/>
            <person name="Liu Z.J."/>
        </authorList>
    </citation>
    <scope>NUCLEOTIDE SEQUENCE</scope>
    <source>
        <strain evidence="11">SCP</strain>
    </source>
</reference>
<feature type="compositionally biased region" description="Gly residues" evidence="9">
    <location>
        <begin position="36"/>
        <end position="45"/>
    </location>
</feature>
<keyword evidence="7 10" id="KW-1133">Transmembrane helix</keyword>
<dbReference type="GO" id="GO:0016020">
    <property type="term" value="C:membrane"/>
    <property type="evidence" value="ECO:0007669"/>
    <property type="project" value="UniProtKB-SubCell"/>
</dbReference>
<evidence type="ECO:0000256" key="1">
    <source>
        <dbReference type="ARBA" id="ARBA00004141"/>
    </source>
</evidence>
<evidence type="ECO:0000256" key="2">
    <source>
        <dbReference type="ARBA" id="ARBA00005484"/>
    </source>
</evidence>
<keyword evidence="3" id="KW-0813">Transport</keyword>
<dbReference type="GO" id="GO:0015031">
    <property type="term" value="P:protein transport"/>
    <property type="evidence" value="ECO:0007669"/>
    <property type="project" value="UniProtKB-KW"/>
</dbReference>
<dbReference type="EMBL" id="JAUJYN010000004">
    <property type="protein sequence ID" value="KAK1273261.1"/>
    <property type="molecule type" value="Genomic_DNA"/>
</dbReference>
<keyword evidence="12" id="KW-1185">Reference proteome</keyword>
<keyword evidence="8 10" id="KW-0472">Membrane</keyword>
<evidence type="ECO:0000256" key="6">
    <source>
        <dbReference type="ARBA" id="ARBA00022927"/>
    </source>
</evidence>
<evidence type="ECO:0000256" key="10">
    <source>
        <dbReference type="SAM" id="Phobius"/>
    </source>
</evidence>
<evidence type="ECO:0000256" key="4">
    <source>
        <dbReference type="ARBA" id="ARBA00022692"/>
    </source>
</evidence>
<evidence type="ECO:0000256" key="7">
    <source>
        <dbReference type="ARBA" id="ARBA00022989"/>
    </source>
</evidence>
<comment type="similarity">
    <text evidence="2">Belongs to the oligopeptide OPT transporter (TC 2.A.67.1) family.</text>
</comment>
<comment type="subcellular location">
    <subcellularLocation>
        <location evidence="1">Membrane</location>
        <topology evidence="1">Multi-pass membrane protein</topology>
    </subcellularLocation>
</comment>
<feature type="compositionally biased region" description="Acidic residues" evidence="9">
    <location>
        <begin position="8"/>
        <end position="27"/>
    </location>
</feature>
<dbReference type="GO" id="GO:0035673">
    <property type="term" value="F:oligopeptide transmembrane transporter activity"/>
    <property type="evidence" value="ECO:0007669"/>
    <property type="project" value="InterPro"/>
</dbReference>
<feature type="transmembrane region" description="Helical" evidence="10">
    <location>
        <begin position="82"/>
        <end position="101"/>
    </location>
</feature>
<dbReference type="Pfam" id="PF03169">
    <property type="entry name" value="OPT"/>
    <property type="match status" value="1"/>
</dbReference>
<gene>
    <name evidence="11" type="ORF">QJS04_geneDACA010748</name>
</gene>
<keyword evidence="4 10" id="KW-0812">Transmembrane</keyword>
<reference evidence="11" key="2">
    <citation type="submission" date="2023-06" db="EMBL/GenBank/DDBJ databases">
        <authorList>
            <person name="Ma L."/>
            <person name="Liu K.-W."/>
            <person name="Li Z."/>
            <person name="Hsiao Y.-Y."/>
            <person name="Qi Y."/>
            <person name="Fu T."/>
            <person name="Tang G."/>
            <person name="Zhang D."/>
            <person name="Sun W.-H."/>
            <person name="Liu D.-K."/>
            <person name="Li Y."/>
            <person name="Chen G.-Z."/>
            <person name="Liu X.-D."/>
            <person name="Liao X.-Y."/>
            <person name="Jiang Y.-T."/>
            <person name="Yu X."/>
            <person name="Hao Y."/>
            <person name="Huang J."/>
            <person name="Zhao X.-W."/>
            <person name="Ke S."/>
            <person name="Chen Y.-Y."/>
            <person name="Wu W.-L."/>
            <person name="Hsu J.-L."/>
            <person name="Lin Y.-F."/>
            <person name="Huang M.-D."/>
            <person name="Li C.-Y."/>
            <person name="Huang L."/>
            <person name="Wang Z.-W."/>
            <person name="Zhao X."/>
            <person name="Zhong W.-Y."/>
            <person name="Peng D.-H."/>
            <person name="Ahmad S."/>
            <person name="Lan S."/>
            <person name="Zhang J.-S."/>
            <person name="Tsai W.-C."/>
            <person name="Van De Peer Y."/>
            <person name="Liu Z.-J."/>
        </authorList>
    </citation>
    <scope>NUCLEOTIDE SEQUENCE</scope>
    <source>
        <strain evidence="11">SCP</strain>
        <tissue evidence="11">Leaves</tissue>
    </source>
</reference>
<evidence type="ECO:0000256" key="8">
    <source>
        <dbReference type="ARBA" id="ARBA00023136"/>
    </source>
</evidence>
<evidence type="ECO:0000256" key="9">
    <source>
        <dbReference type="SAM" id="MobiDB-lite"/>
    </source>
</evidence>
<comment type="caution">
    <text evidence="11">The sequence shown here is derived from an EMBL/GenBank/DDBJ whole genome shotgun (WGS) entry which is preliminary data.</text>
</comment>
<evidence type="ECO:0000313" key="12">
    <source>
        <dbReference type="Proteomes" id="UP001179952"/>
    </source>
</evidence>
<protein>
    <submittedName>
        <fullName evidence="11">Oligopeptide transporter 7</fullName>
    </submittedName>
</protein>
<keyword evidence="5" id="KW-0571">Peptide transport</keyword>
<dbReference type="Proteomes" id="UP001179952">
    <property type="component" value="Unassembled WGS sequence"/>
</dbReference>
<keyword evidence="6" id="KW-0653">Protein transport</keyword>
<accession>A0AAV9BAJ6</accession>
<dbReference type="AlphaFoldDB" id="A0AAV9BAJ6"/>
<dbReference type="InterPro" id="IPR004813">
    <property type="entry name" value="OPT"/>
</dbReference>
<evidence type="ECO:0000313" key="11">
    <source>
        <dbReference type="EMBL" id="KAK1273261.1"/>
    </source>
</evidence>
<name>A0AAV9BAJ6_ACOGR</name>
<evidence type="ECO:0000256" key="3">
    <source>
        <dbReference type="ARBA" id="ARBA00022448"/>
    </source>
</evidence>